<accession>A0A939C2Q6</accession>
<reference evidence="6" key="1">
    <citation type="submission" date="2021-01" db="EMBL/GenBank/DDBJ databases">
        <title>KCTC 19127 draft genome.</title>
        <authorList>
            <person name="An D."/>
        </authorList>
    </citation>
    <scope>NUCLEOTIDE SEQUENCE</scope>
    <source>
        <strain evidence="6">KCTC 19127</strain>
    </source>
</reference>
<dbReference type="InterPro" id="IPR047680">
    <property type="entry name" value="MarP-like"/>
</dbReference>
<feature type="transmembrane region" description="Helical" evidence="5">
    <location>
        <begin position="102"/>
        <end position="125"/>
    </location>
</feature>
<dbReference type="Pfam" id="PF02674">
    <property type="entry name" value="Colicin_V"/>
    <property type="match status" value="1"/>
</dbReference>
<feature type="transmembrane region" description="Helical" evidence="5">
    <location>
        <begin position="6"/>
        <end position="24"/>
    </location>
</feature>
<dbReference type="SUPFAM" id="SSF50494">
    <property type="entry name" value="Trypsin-like serine proteases"/>
    <property type="match status" value="1"/>
</dbReference>
<dbReference type="PRINTS" id="PR00834">
    <property type="entry name" value="PROTEASES2C"/>
</dbReference>
<dbReference type="InterPro" id="IPR043504">
    <property type="entry name" value="Peptidase_S1_PA_chymotrypsin"/>
</dbReference>
<keyword evidence="3 5" id="KW-1133">Transmembrane helix</keyword>
<dbReference type="InterPro" id="IPR003825">
    <property type="entry name" value="Colicin-V_CvpA"/>
</dbReference>
<comment type="subcellular location">
    <subcellularLocation>
        <location evidence="1">Membrane</location>
        <topology evidence="1">Multi-pass membrane protein</topology>
    </subcellularLocation>
</comment>
<dbReference type="Proteomes" id="UP000663801">
    <property type="component" value="Unassembled WGS sequence"/>
</dbReference>
<keyword evidence="7" id="KW-1185">Reference proteome</keyword>
<dbReference type="NCBIfam" id="NF033740">
    <property type="entry name" value="MarP_fam_protase"/>
    <property type="match status" value="1"/>
</dbReference>
<dbReference type="PANTHER" id="PTHR43019:SF23">
    <property type="entry name" value="PROTEASE DO-LIKE 5, CHLOROPLASTIC"/>
    <property type="match status" value="1"/>
</dbReference>
<evidence type="ECO:0000313" key="7">
    <source>
        <dbReference type="Proteomes" id="UP000663801"/>
    </source>
</evidence>
<protein>
    <submittedName>
        <fullName evidence="6">MarP family serine protease</fullName>
    </submittedName>
</protein>
<dbReference type="GO" id="GO:0016020">
    <property type="term" value="C:membrane"/>
    <property type="evidence" value="ECO:0007669"/>
    <property type="project" value="UniProtKB-SubCell"/>
</dbReference>
<feature type="transmembrane region" description="Helical" evidence="5">
    <location>
        <begin position="61"/>
        <end position="81"/>
    </location>
</feature>
<keyword evidence="6" id="KW-0645">Protease</keyword>
<proteinExistence type="predicted"/>
<evidence type="ECO:0000256" key="4">
    <source>
        <dbReference type="ARBA" id="ARBA00023136"/>
    </source>
</evidence>
<dbReference type="InterPro" id="IPR009003">
    <property type="entry name" value="Peptidase_S1_PA"/>
</dbReference>
<sequence length="394" mass="39732">MNVVDVVVVAMLLLAAVSGFRQGLITAMLTLLGAVGGAVLAIRLSPMLMTRVDDSAAKVAIGVACVVVGVGAGELIGSAVGRRIARRITWRPAKAVERTLGLLVHTAAVLVVIWMVAVPLASVPYPAVSSAIRSSEVLGRVDTVMPAPVRDLSDGLRTVFDDSGFPAILDPLAPTPDVTVPEPDPALAGDPALQAVQGSVLKIRAQSDSCSRTMSGTGFVIGPERLLTNAHVVAGSFRAVVETGAGTVDASVVVYDPERDLAVLAVPGLTAPALTFADTPAGSGDDAVVAGYPLGGPYTLGAARISSEFTLRGPDIYAADTVQREVYTVRGSVRPGNSGGPLLDPDGTVLGVVFGASVAEPEVGFALTAAEVAPVVAAGLVDDTAAGTGACTAA</sequence>
<dbReference type="PANTHER" id="PTHR43019">
    <property type="entry name" value="SERINE ENDOPROTEASE DEGS"/>
    <property type="match status" value="1"/>
</dbReference>
<evidence type="ECO:0000256" key="2">
    <source>
        <dbReference type="ARBA" id="ARBA00022692"/>
    </source>
</evidence>
<dbReference type="EMBL" id="JAERWL010000006">
    <property type="protein sequence ID" value="MBM9476266.1"/>
    <property type="molecule type" value="Genomic_DNA"/>
</dbReference>
<keyword evidence="2 5" id="KW-0812">Transmembrane</keyword>
<dbReference type="AlphaFoldDB" id="A0A939C2Q6"/>
<dbReference type="Gene3D" id="2.40.10.10">
    <property type="entry name" value="Trypsin-like serine proteases"/>
    <property type="match status" value="2"/>
</dbReference>
<keyword evidence="6" id="KW-0378">Hydrolase</keyword>
<dbReference type="InterPro" id="IPR001940">
    <property type="entry name" value="Peptidase_S1C"/>
</dbReference>
<evidence type="ECO:0000256" key="5">
    <source>
        <dbReference type="SAM" id="Phobius"/>
    </source>
</evidence>
<dbReference type="Pfam" id="PF13365">
    <property type="entry name" value="Trypsin_2"/>
    <property type="match status" value="1"/>
</dbReference>
<evidence type="ECO:0000313" key="6">
    <source>
        <dbReference type="EMBL" id="MBM9476266.1"/>
    </source>
</evidence>
<keyword evidence="4 5" id="KW-0472">Membrane</keyword>
<comment type="caution">
    <text evidence="6">The sequence shown here is derived from an EMBL/GenBank/DDBJ whole genome shotgun (WGS) entry which is preliminary data.</text>
</comment>
<organism evidence="6 7">
    <name type="scientific">Nakamurella flavida</name>
    <dbReference type="NCBI Taxonomy" id="363630"/>
    <lineage>
        <taxon>Bacteria</taxon>
        <taxon>Bacillati</taxon>
        <taxon>Actinomycetota</taxon>
        <taxon>Actinomycetes</taxon>
        <taxon>Nakamurellales</taxon>
        <taxon>Nakamurellaceae</taxon>
        <taxon>Nakamurella</taxon>
    </lineage>
</organism>
<dbReference type="GO" id="GO:0006508">
    <property type="term" value="P:proteolysis"/>
    <property type="evidence" value="ECO:0007669"/>
    <property type="project" value="UniProtKB-KW"/>
</dbReference>
<evidence type="ECO:0000256" key="3">
    <source>
        <dbReference type="ARBA" id="ARBA00022989"/>
    </source>
</evidence>
<gene>
    <name evidence="6" type="ORF">JL107_07420</name>
</gene>
<dbReference type="GO" id="GO:0004252">
    <property type="term" value="F:serine-type endopeptidase activity"/>
    <property type="evidence" value="ECO:0007669"/>
    <property type="project" value="InterPro"/>
</dbReference>
<dbReference type="RefSeq" id="WP_205256345.1">
    <property type="nucleotide sequence ID" value="NZ_BAAAPV010000001.1"/>
</dbReference>
<dbReference type="GO" id="GO:0009403">
    <property type="term" value="P:toxin biosynthetic process"/>
    <property type="evidence" value="ECO:0007669"/>
    <property type="project" value="InterPro"/>
</dbReference>
<evidence type="ECO:0000256" key="1">
    <source>
        <dbReference type="ARBA" id="ARBA00004141"/>
    </source>
</evidence>
<name>A0A939C2Q6_9ACTN</name>
<feature type="transmembrane region" description="Helical" evidence="5">
    <location>
        <begin position="31"/>
        <end position="49"/>
    </location>
</feature>